<evidence type="ECO:0000313" key="3">
    <source>
        <dbReference type="EMBL" id="PEN07747.1"/>
    </source>
</evidence>
<evidence type="ECO:0000313" key="4">
    <source>
        <dbReference type="Proteomes" id="UP000221024"/>
    </source>
</evidence>
<protein>
    <recommendedName>
        <fullName evidence="2">Outer membrane protein beta-barrel domain-containing protein</fullName>
    </recommendedName>
</protein>
<evidence type="ECO:0000256" key="1">
    <source>
        <dbReference type="SAM" id="MobiDB-lite"/>
    </source>
</evidence>
<accession>A0A2H3NYE4</accession>
<dbReference type="AlphaFoldDB" id="A0A2H3NYE4"/>
<dbReference type="Pfam" id="PF13568">
    <property type="entry name" value="OMP_b-brl_2"/>
    <property type="match status" value="1"/>
</dbReference>
<reference evidence="3 4" key="1">
    <citation type="submission" date="2017-10" db="EMBL/GenBank/DDBJ databases">
        <title>Draft genome of Longimonas halophila.</title>
        <authorList>
            <person name="Goh K.M."/>
            <person name="Shamsir M.S."/>
            <person name="Lim S.W."/>
        </authorList>
    </citation>
    <scope>NUCLEOTIDE SEQUENCE [LARGE SCALE GENOMIC DNA]</scope>
    <source>
        <strain evidence="3 4">KCTC 42399</strain>
    </source>
</reference>
<organism evidence="3 4">
    <name type="scientific">Longimonas halophila</name>
    <dbReference type="NCBI Taxonomy" id="1469170"/>
    <lineage>
        <taxon>Bacteria</taxon>
        <taxon>Pseudomonadati</taxon>
        <taxon>Rhodothermota</taxon>
        <taxon>Rhodothermia</taxon>
        <taxon>Rhodothermales</taxon>
        <taxon>Salisaetaceae</taxon>
        <taxon>Longimonas</taxon>
    </lineage>
</organism>
<dbReference type="InterPro" id="IPR025665">
    <property type="entry name" value="Beta-barrel_OMP_2"/>
</dbReference>
<keyword evidence="4" id="KW-1185">Reference proteome</keyword>
<name>A0A2H3NYE4_9BACT</name>
<dbReference type="Proteomes" id="UP000221024">
    <property type="component" value="Unassembled WGS sequence"/>
</dbReference>
<comment type="caution">
    <text evidence="3">The sequence shown here is derived from an EMBL/GenBank/DDBJ whole genome shotgun (WGS) entry which is preliminary data.</text>
</comment>
<evidence type="ECO:0000259" key="2">
    <source>
        <dbReference type="Pfam" id="PF13568"/>
    </source>
</evidence>
<sequence length="255" mass="26699">MHNSATTGKTGSSHAQRSPSDRQQSGRSTTAWHAFVLRAAALLIIAGSMSVAPAVHAQVSITSGFKGGVHSADLRADDLAEALEIPDEFTERRRGMAVGGFVQIDFAGPFALQPEAAYVQKGFDIPNIPNDPNVEAGSLALDYVEIPILAKLQIPVAGPITPTVFAGPAVSVNVNAEFDEPRAGTDPRDISDFVSGTEVGAHVGAGLDIEAGVVLLMLDARYTRGLTGVFDEDEINDAASDITNEGFRISLGIGF</sequence>
<feature type="region of interest" description="Disordered" evidence="1">
    <location>
        <begin position="1"/>
        <end position="27"/>
    </location>
</feature>
<gene>
    <name evidence="3" type="ORF">CRI93_07115</name>
</gene>
<dbReference type="RefSeq" id="WP_098061934.1">
    <property type="nucleotide sequence ID" value="NZ_PDEP01000005.1"/>
</dbReference>
<dbReference type="EMBL" id="PDEP01000005">
    <property type="protein sequence ID" value="PEN07747.1"/>
    <property type="molecule type" value="Genomic_DNA"/>
</dbReference>
<proteinExistence type="predicted"/>
<dbReference type="OrthoDB" id="947434at2"/>
<feature type="domain" description="Outer membrane protein beta-barrel" evidence="2">
    <location>
        <begin position="57"/>
        <end position="230"/>
    </location>
</feature>